<feature type="compositionally biased region" description="Polar residues" evidence="1">
    <location>
        <begin position="63"/>
        <end position="93"/>
    </location>
</feature>
<feature type="compositionally biased region" description="Polar residues" evidence="1">
    <location>
        <begin position="108"/>
        <end position="128"/>
    </location>
</feature>
<dbReference type="PANTHER" id="PTHR37884">
    <property type="entry name" value="SEPTIN 4"/>
    <property type="match status" value="1"/>
</dbReference>
<feature type="region of interest" description="Disordered" evidence="1">
    <location>
        <begin position="14"/>
        <end position="238"/>
    </location>
</feature>
<dbReference type="Proteomes" id="UP001652622">
    <property type="component" value="Unplaced"/>
</dbReference>
<protein>
    <submittedName>
        <fullName evidence="3">Uncharacterized protein LOC132712274</fullName>
    </submittedName>
</protein>
<proteinExistence type="predicted"/>
<accession>A0ABM3ZL86</accession>
<evidence type="ECO:0000313" key="2">
    <source>
        <dbReference type="Proteomes" id="UP001652622"/>
    </source>
</evidence>
<dbReference type="PANTHER" id="PTHR37884:SF1">
    <property type="entry name" value="SEPTIN 4"/>
    <property type="match status" value="1"/>
</dbReference>
<evidence type="ECO:0000313" key="3">
    <source>
        <dbReference type="RefSeq" id="XP_060549129.1"/>
    </source>
</evidence>
<gene>
    <name evidence="3" type="primary">LOC132712274</name>
</gene>
<sequence>MSYVIPVKVVYDPYQSPYSHHDNEPPRTVSPQREWILSPQSRRRSSPPMAPLSPPRSEMAKTASPQRGSDINRSTSPHRGSEASQGTIPQNVYPQRGRVNEAPRRSYPTGSSSRRGSEVPQGTANFQKGSEAAQRLSSPRGLIPTSSSPSSRRESEVSQISSFQQPNDPAQKIPPQKGNNATRSASPYKGMEVPPNVSPHRGSDFSQSTSSRRGSQFNPNASPQREANLPQQGKAAVRTISPQTVMESRRKYSIHPGQVKMTASRMLIAMKHSLNSQREEMCQRLRSASTAEKSEMENKYIPVWNDSLPPIPRYVEKPANRLKDAWTQTSKMTSQLVAEQGQQYTSRTPKKLMGKHVSSPKDKCIQTETIYQDPFFSKKETPQLEMWTRTTQTPLPGAEARSKASPVPTVVVSSYSEIKPNYKCAFDAERGSDYMRPFYQEMDTVRKHSLSPRSELLHRTSLSSEAEKRKNSLLTWTEPVCQHAVPTELDVRRNLQTRQELTQETKRPVIHPETESEYRCQLHQEMEAKDFTPVLSLGDELLSWIPVSTSNTNIKEHYPIHKGSLRQKKEVRRYQEKKAVPYSTHQEPLWPESLPSDQNALLRKPAFHPESESEYRCMLHQQLEATQKQFFTQGAELLPQRNLLTSRPETTPKVIPEFHPENLDTTWLAAVNIDKDLKCSLQPDAETNIRDLPHTKVARTCGILPPRCLEKFGPQSPWWSLLQADTSHLFPQSKKCTSQPAPDWMETYRSFSVPEPREHCTAHLAPDWRERHFSGPAQEHLLDKPTMESEAVSDFPSDCVTVPRKKKAVVTMRSEKPPTSLASQRRGQGPERAIYNSEADDLLKLQRGKSVARFSAFFVDVSDKMYTDILWWLKDEEVREREREIIHVMSSSLL</sequence>
<feature type="compositionally biased region" description="Polar residues" evidence="1">
    <location>
        <begin position="159"/>
        <end position="168"/>
    </location>
</feature>
<dbReference type="RefSeq" id="XP_060549129.1">
    <property type="nucleotide sequence ID" value="XM_060693146.1"/>
</dbReference>
<feature type="compositionally biased region" description="Polar residues" evidence="1">
    <location>
        <begin position="204"/>
        <end position="231"/>
    </location>
</feature>
<dbReference type="GeneID" id="132712274"/>
<organism evidence="2 3">
    <name type="scientific">Pantherophis guttatus</name>
    <name type="common">Corn snake</name>
    <name type="synonym">Elaphe guttata</name>
    <dbReference type="NCBI Taxonomy" id="94885"/>
    <lineage>
        <taxon>Eukaryota</taxon>
        <taxon>Metazoa</taxon>
        <taxon>Chordata</taxon>
        <taxon>Craniata</taxon>
        <taxon>Vertebrata</taxon>
        <taxon>Euteleostomi</taxon>
        <taxon>Lepidosauria</taxon>
        <taxon>Squamata</taxon>
        <taxon>Bifurcata</taxon>
        <taxon>Unidentata</taxon>
        <taxon>Episquamata</taxon>
        <taxon>Toxicofera</taxon>
        <taxon>Serpentes</taxon>
        <taxon>Colubroidea</taxon>
        <taxon>Colubridae</taxon>
        <taxon>Colubrinae</taxon>
        <taxon>Pantherophis</taxon>
    </lineage>
</organism>
<reference evidence="3" key="1">
    <citation type="submission" date="2025-08" db="UniProtKB">
        <authorList>
            <consortium name="RefSeq"/>
        </authorList>
    </citation>
    <scope>IDENTIFICATION</scope>
    <source>
        <tissue evidence="3">Blood</tissue>
    </source>
</reference>
<evidence type="ECO:0000256" key="1">
    <source>
        <dbReference type="SAM" id="MobiDB-lite"/>
    </source>
</evidence>
<dbReference type="InterPro" id="IPR027979">
    <property type="entry name" value="DUF4655"/>
</dbReference>
<name>A0ABM3ZL86_PANGU</name>
<keyword evidence="2" id="KW-1185">Reference proteome</keyword>